<keyword evidence="3" id="KW-1185">Reference proteome</keyword>
<comment type="caution">
    <text evidence="2">The sequence shown here is derived from an EMBL/GenBank/DDBJ whole genome shotgun (WGS) entry which is preliminary data.</text>
</comment>
<dbReference type="RefSeq" id="WP_007174346.1">
    <property type="nucleotide sequence ID" value="NZ_GG704781.1"/>
</dbReference>
<dbReference type="EMBL" id="ACKS01000082">
    <property type="protein sequence ID" value="EFA43292.1"/>
    <property type="molecule type" value="Genomic_DNA"/>
</dbReference>
<protein>
    <submittedName>
        <fullName evidence="2">Uncharacterized protein</fullName>
    </submittedName>
</protein>
<reference evidence="2 3" key="1">
    <citation type="submission" date="2009-10" db="EMBL/GenBank/DDBJ databases">
        <authorList>
            <person name="Qin X."/>
            <person name="Bachman B."/>
            <person name="Battles P."/>
            <person name="Bell A."/>
            <person name="Bess C."/>
            <person name="Bickham C."/>
            <person name="Chaboub L."/>
            <person name="Chen D."/>
            <person name="Coyle M."/>
            <person name="Deiros D.R."/>
            <person name="Dinh H."/>
            <person name="Forbes L."/>
            <person name="Fowler G."/>
            <person name="Francisco L."/>
            <person name="Fu Q."/>
            <person name="Gubbala S."/>
            <person name="Hale W."/>
            <person name="Han Y."/>
            <person name="Hemphill L."/>
            <person name="Highlander S.K."/>
            <person name="Hirani K."/>
            <person name="Hogues M."/>
            <person name="Jackson L."/>
            <person name="Jakkamsetti A."/>
            <person name="Javaid M."/>
            <person name="Jiang H."/>
            <person name="Korchina V."/>
            <person name="Kovar C."/>
            <person name="Lara F."/>
            <person name="Lee S."/>
            <person name="Mata R."/>
            <person name="Mathew T."/>
            <person name="Moen C."/>
            <person name="Morales K."/>
            <person name="Munidasa M."/>
            <person name="Nazareth L."/>
            <person name="Ngo R."/>
            <person name="Nguyen L."/>
            <person name="Okwuonu G."/>
            <person name="Ongeri F."/>
            <person name="Patil S."/>
            <person name="Petrosino J."/>
            <person name="Pham C."/>
            <person name="Pham P."/>
            <person name="Pu L.-L."/>
            <person name="Puazo M."/>
            <person name="Raj R."/>
            <person name="Reid J."/>
            <person name="Rouhana J."/>
            <person name="Saada N."/>
            <person name="Shang Y."/>
            <person name="Simmons D."/>
            <person name="Thornton R."/>
            <person name="Warren J."/>
            <person name="Weissenberger G."/>
            <person name="Zhang J."/>
            <person name="Zhang L."/>
            <person name="Zhou C."/>
            <person name="Zhu D."/>
            <person name="Muzny D."/>
            <person name="Worley K."/>
            <person name="Gibbs R."/>
        </authorList>
    </citation>
    <scope>NUCLEOTIDE SEQUENCE [LARGE SCALE GENOMIC DNA]</scope>
    <source>
        <strain evidence="2 3">DSM 17361</strain>
    </source>
</reference>
<dbReference type="Proteomes" id="UP000003160">
    <property type="component" value="Unassembled WGS sequence"/>
</dbReference>
<dbReference type="AlphaFoldDB" id="D1PZ58"/>
<feature type="chain" id="PRO_5003026815" evidence="1">
    <location>
        <begin position="21"/>
        <end position="192"/>
    </location>
</feature>
<dbReference type="HOGENOM" id="CLU_1383035_0_0_10"/>
<gene>
    <name evidence="2" type="ORF">HMPREF0645_2243</name>
</gene>
<accession>D1PZ58</accession>
<feature type="signal peptide" evidence="1">
    <location>
        <begin position="1"/>
        <end position="20"/>
    </location>
</feature>
<keyword evidence="1" id="KW-0732">Signal</keyword>
<evidence type="ECO:0000313" key="2">
    <source>
        <dbReference type="EMBL" id="EFA43292.1"/>
    </source>
</evidence>
<sequence>MKRKITTACALLLMALSMHAQVYKEVDKTPGERLGTLLKDFEKGMKKTGESLSGLLGLEGKTDSTLIEIDGVKYMPVYTVDRFTADSLSMYEACRKDFAKRYNAATIVSVAIPQENWLETVVMENKKVAMYKRKAYCYVLGKDGKDGYINARYAFMQSRKPGKRWLSAAGYWPKFERADAIPIMHYKRLKKK</sequence>
<organism evidence="2 3">
    <name type="scientific">Hallella bergensis DSM 17361</name>
    <dbReference type="NCBI Taxonomy" id="585502"/>
    <lineage>
        <taxon>Bacteria</taxon>
        <taxon>Pseudomonadati</taxon>
        <taxon>Bacteroidota</taxon>
        <taxon>Bacteroidia</taxon>
        <taxon>Bacteroidales</taxon>
        <taxon>Prevotellaceae</taxon>
        <taxon>Hallella</taxon>
    </lineage>
</organism>
<name>D1PZ58_9BACT</name>
<proteinExistence type="predicted"/>
<evidence type="ECO:0000313" key="3">
    <source>
        <dbReference type="Proteomes" id="UP000003160"/>
    </source>
</evidence>
<evidence type="ECO:0000256" key="1">
    <source>
        <dbReference type="SAM" id="SignalP"/>
    </source>
</evidence>